<dbReference type="InterPro" id="IPR011994">
    <property type="entry name" value="Cytidylate_kinase_dom"/>
</dbReference>
<evidence type="ECO:0000256" key="6">
    <source>
        <dbReference type="ARBA" id="ARBA00047615"/>
    </source>
</evidence>
<accession>A0ABT5SLF2</accession>
<evidence type="ECO:0000313" key="9">
    <source>
        <dbReference type="EMBL" id="MDD7963673.1"/>
    </source>
</evidence>
<organism evidence="9 10">
    <name type="scientific">Microbacterium thalli</name>
    <dbReference type="NCBI Taxonomy" id="3027921"/>
    <lineage>
        <taxon>Bacteria</taxon>
        <taxon>Bacillati</taxon>
        <taxon>Actinomycetota</taxon>
        <taxon>Actinomycetes</taxon>
        <taxon>Micrococcales</taxon>
        <taxon>Microbacteriaceae</taxon>
        <taxon>Microbacterium</taxon>
    </lineage>
</organism>
<evidence type="ECO:0000313" key="10">
    <source>
        <dbReference type="Proteomes" id="UP001218170"/>
    </source>
</evidence>
<keyword evidence="10" id="KW-1185">Reference proteome</keyword>
<dbReference type="SUPFAM" id="SSF52540">
    <property type="entry name" value="P-loop containing nucleoside triphosphate hydrolases"/>
    <property type="match status" value="1"/>
</dbReference>
<evidence type="ECO:0000259" key="8">
    <source>
        <dbReference type="Pfam" id="PF02224"/>
    </source>
</evidence>
<name>A0ABT5SLF2_9MICO</name>
<evidence type="ECO:0000256" key="5">
    <source>
        <dbReference type="ARBA" id="ARBA00022840"/>
    </source>
</evidence>
<dbReference type="RefSeq" id="WP_274265072.1">
    <property type="nucleotide sequence ID" value="NZ_JAQZCI010000036.1"/>
</dbReference>
<feature type="non-terminal residue" evidence="9">
    <location>
        <position position="78"/>
    </location>
</feature>
<dbReference type="Pfam" id="PF02224">
    <property type="entry name" value="Cytidylate_kin"/>
    <property type="match status" value="1"/>
</dbReference>
<dbReference type="EC" id="2.7.4.25" evidence="1"/>
<dbReference type="Gene3D" id="3.40.50.300">
    <property type="entry name" value="P-loop containing nucleotide triphosphate hydrolases"/>
    <property type="match status" value="1"/>
</dbReference>
<dbReference type="Proteomes" id="UP001218170">
    <property type="component" value="Unassembled WGS sequence"/>
</dbReference>
<evidence type="ECO:0000256" key="1">
    <source>
        <dbReference type="ARBA" id="ARBA00012906"/>
    </source>
</evidence>
<reference evidence="9 10" key="1">
    <citation type="submission" date="2023-02" db="EMBL/GenBank/DDBJ databases">
        <title>Study of novel species of the Microbacterium genus.</title>
        <authorList>
            <person name="Arroyo-Herrera I."/>
            <person name="Roman-Ponce B."/>
            <person name="Vasquez-Murrieta M.S."/>
        </authorList>
    </citation>
    <scope>NUCLEOTIDE SEQUENCE [LARGE SCALE GENOMIC DNA]</scope>
    <source>
        <strain evidence="9 10">NE1TT3</strain>
    </source>
</reference>
<keyword evidence="5" id="KW-0067">ATP-binding</keyword>
<sequence length="78" mass="8193">MTDPITIAIDGPAGSGKSSVSKEAARRLGYGYLDTGAAYRALAWHVLQHGADTSDASAVVDAAGDFDYAISLDPDEYW</sequence>
<proteinExistence type="predicted"/>
<evidence type="ECO:0000256" key="4">
    <source>
        <dbReference type="ARBA" id="ARBA00022777"/>
    </source>
</evidence>
<dbReference type="EMBL" id="JAQZCI010000036">
    <property type="protein sequence ID" value="MDD7963673.1"/>
    <property type="molecule type" value="Genomic_DNA"/>
</dbReference>
<keyword evidence="2" id="KW-0808">Transferase</keyword>
<dbReference type="InterPro" id="IPR027417">
    <property type="entry name" value="P-loop_NTPase"/>
</dbReference>
<keyword evidence="3" id="KW-0547">Nucleotide-binding</keyword>
<feature type="domain" description="Cytidylate kinase" evidence="8">
    <location>
        <begin position="7"/>
        <end position="68"/>
    </location>
</feature>
<protein>
    <recommendedName>
        <fullName evidence="1">(d)CMP kinase</fullName>
        <ecNumber evidence="1">2.7.4.25</ecNumber>
    </recommendedName>
</protein>
<evidence type="ECO:0000256" key="2">
    <source>
        <dbReference type="ARBA" id="ARBA00022679"/>
    </source>
</evidence>
<comment type="catalytic activity">
    <reaction evidence="7">
        <text>CMP + ATP = CDP + ADP</text>
        <dbReference type="Rhea" id="RHEA:11600"/>
        <dbReference type="ChEBI" id="CHEBI:30616"/>
        <dbReference type="ChEBI" id="CHEBI:58069"/>
        <dbReference type="ChEBI" id="CHEBI:60377"/>
        <dbReference type="ChEBI" id="CHEBI:456216"/>
        <dbReference type="EC" id="2.7.4.25"/>
    </reaction>
</comment>
<gene>
    <name evidence="9" type="ORF">PUW80_15115</name>
</gene>
<keyword evidence="4 9" id="KW-0418">Kinase</keyword>
<evidence type="ECO:0000256" key="7">
    <source>
        <dbReference type="ARBA" id="ARBA00048478"/>
    </source>
</evidence>
<evidence type="ECO:0000256" key="3">
    <source>
        <dbReference type="ARBA" id="ARBA00022741"/>
    </source>
</evidence>
<comment type="caution">
    <text evidence="9">The sequence shown here is derived from an EMBL/GenBank/DDBJ whole genome shotgun (WGS) entry which is preliminary data.</text>
</comment>
<dbReference type="GO" id="GO:0016301">
    <property type="term" value="F:kinase activity"/>
    <property type="evidence" value="ECO:0007669"/>
    <property type="project" value="UniProtKB-KW"/>
</dbReference>
<comment type="catalytic activity">
    <reaction evidence="6">
        <text>dCMP + ATP = dCDP + ADP</text>
        <dbReference type="Rhea" id="RHEA:25094"/>
        <dbReference type="ChEBI" id="CHEBI:30616"/>
        <dbReference type="ChEBI" id="CHEBI:57566"/>
        <dbReference type="ChEBI" id="CHEBI:58593"/>
        <dbReference type="ChEBI" id="CHEBI:456216"/>
        <dbReference type="EC" id="2.7.4.25"/>
    </reaction>
</comment>